<sequence>MGDASVFVESRHDEAGDNSLGAVTGLPVGLQKPSEPQPYANHQAKLPLLDRYIDEPRQLRVAVIGGGLSGILAGVLLPEKVPGIQLTIYDKNYDFGGTWLENTYPGVRCDIPSHVYQSTFAPNKKWSDEFAPGAEIRDYWQGVAKKYNVYQYAKFGHHVKSIDWNSEESTWTLTLQRRDQSEQTTTTIVETADVVFTATGRFNAWKLPDYPGISEYKGLLRHAQNWDPSADLKGKRIAVIGNGASGIQLVANVQKLAGHLDHYVRGKTWIANSWAGDDRTLEPQPIPEDLKATFEDPEAYLKFRKTTEDKYWRGFDGFIRNSDTSKQLKARFIDIMKKRLAKKPELLDVIVPDFSPNCRRLTPGPGYLEAIAEDNVDYITTPIARFTATGIETTDGVQRDVDAIFCATGANRDMIPAFEIRANGTSIGDVWGKEKGHGFPYTYLGVATPGFPNLFFLAGPHGTGPSGTVPHSAETQIAYFAKILRKISREGIKSIVASKSAADDFLEYADSLFASTTLSENCSSWYNGGKPGGRIHGVWPGSATHLTIVRREPRWEDFEYEYLGGSGNRFQWYFGNGWTRKEQDRDVDMTPYLNNPDETISKCFFNSIIDKNAEHSINQLQNPIIAHVMADRQPVDNNMSLSDIKTLMKKDPDGNGISALGYDGVLRNFDCERNIVDAVGLNPTQIKEYYEGLPMTERLLNADGRNVSYYNMFHPHAENIPRKFTEEDIAKSQAFNEELERRGVTGCVIGKSAGDKESDYI</sequence>
<evidence type="ECO:0000313" key="7">
    <source>
        <dbReference type="Proteomes" id="UP000537989"/>
    </source>
</evidence>
<comment type="caution">
    <text evidence="6">The sequence shown here is derived from an EMBL/GenBank/DDBJ whole genome shotgun (WGS) entry which is preliminary data.</text>
</comment>
<reference evidence="6 7" key="1">
    <citation type="submission" date="2020-02" db="EMBL/GenBank/DDBJ databases">
        <title>Identification and distribution of gene clusters putatively required for synthesis of sphingolipid metabolism inhibitors in phylogenetically diverse species of the filamentous fungus Fusarium.</title>
        <authorList>
            <person name="Kim H.-S."/>
            <person name="Busman M."/>
            <person name="Brown D.W."/>
            <person name="Divon H."/>
            <person name="Uhlig S."/>
            <person name="Proctor R.H."/>
        </authorList>
    </citation>
    <scope>NUCLEOTIDE SEQUENCE [LARGE SCALE GENOMIC DNA]</scope>
    <source>
        <strain evidence="6 7">NRRL 2903</strain>
    </source>
</reference>
<dbReference type="InterPro" id="IPR051209">
    <property type="entry name" value="FAD-bind_Monooxygenase_sf"/>
</dbReference>
<dbReference type="GO" id="GO:0004499">
    <property type="term" value="F:N,N-dimethylaniline monooxygenase activity"/>
    <property type="evidence" value="ECO:0007669"/>
    <property type="project" value="InterPro"/>
</dbReference>
<protein>
    <submittedName>
        <fullName evidence="6">Uncharacterized protein</fullName>
    </submittedName>
</protein>
<keyword evidence="4" id="KW-0560">Oxidoreductase</keyword>
<evidence type="ECO:0000256" key="5">
    <source>
        <dbReference type="SAM" id="MobiDB-lite"/>
    </source>
</evidence>
<keyword evidence="2" id="KW-0285">Flavoprotein</keyword>
<dbReference type="GO" id="GO:0050660">
    <property type="term" value="F:flavin adenine dinucleotide binding"/>
    <property type="evidence" value="ECO:0007669"/>
    <property type="project" value="InterPro"/>
</dbReference>
<dbReference type="InterPro" id="IPR036188">
    <property type="entry name" value="FAD/NAD-bd_sf"/>
</dbReference>
<dbReference type="GO" id="GO:0050661">
    <property type="term" value="F:NADP binding"/>
    <property type="evidence" value="ECO:0007669"/>
    <property type="project" value="InterPro"/>
</dbReference>
<keyword evidence="7" id="KW-1185">Reference proteome</keyword>
<dbReference type="EMBL" id="JAAMOD010000513">
    <property type="protein sequence ID" value="KAF5228043.1"/>
    <property type="molecule type" value="Genomic_DNA"/>
</dbReference>
<evidence type="ECO:0000256" key="2">
    <source>
        <dbReference type="ARBA" id="ARBA00022630"/>
    </source>
</evidence>
<accession>A0AAN6BV75</accession>
<dbReference type="InterPro" id="IPR020946">
    <property type="entry name" value="Flavin_mOase-like"/>
</dbReference>
<dbReference type="AlphaFoldDB" id="A0AAN6BV75"/>
<evidence type="ECO:0000256" key="4">
    <source>
        <dbReference type="ARBA" id="ARBA00023002"/>
    </source>
</evidence>
<evidence type="ECO:0000256" key="1">
    <source>
        <dbReference type="ARBA" id="ARBA00010139"/>
    </source>
</evidence>
<evidence type="ECO:0000313" key="6">
    <source>
        <dbReference type="EMBL" id="KAF5228043.1"/>
    </source>
</evidence>
<organism evidence="6 7">
    <name type="scientific">Fusarium austroamericanum</name>
    <dbReference type="NCBI Taxonomy" id="282268"/>
    <lineage>
        <taxon>Eukaryota</taxon>
        <taxon>Fungi</taxon>
        <taxon>Dikarya</taxon>
        <taxon>Ascomycota</taxon>
        <taxon>Pezizomycotina</taxon>
        <taxon>Sordariomycetes</taxon>
        <taxon>Hypocreomycetidae</taxon>
        <taxon>Hypocreales</taxon>
        <taxon>Nectriaceae</taxon>
        <taxon>Fusarium</taxon>
    </lineage>
</organism>
<dbReference type="SUPFAM" id="SSF51905">
    <property type="entry name" value="FAD/NAD(P)-binding domain"/>
    <property type="match status" value="3"/>
</dbReference>
<keyword evidence="3" id="KW-0274">FAD</keyword>
<dbReference type="PANTHER" id="PTHR42877:SF6">
    <property type="entry name" value="MONOOXYGENASE, PUTATIVE (AFU_ORTHOLOGUE AFUA_3G15050)-RELATED"/>
    <property type="match status" value="1"/>
</dbReference>
<evidence type="ECO:0000256" key="3">
    <source>
        <dbReference type="ARBA" id="ARBA00022827"/>
    </source>
</evidence>
<dbReference type="PANTHER" id="PTHR42877">
    <property type="entry name" value="L-ORNITHINE N(5)-MONOOXYGENASE-RELATED"/>
    <property type="match status" value="1"/>
</dbReference>
<proteinExistence type="inferred from homology"/>
<name>A0AAN6BV75_FUSAU</name>
<gene>
    <name evidence="6" type="ORF">FAUST_11364</name>
</gene>
<dbReference type="Pfam" id="PF00743">
    <property type="entry name" value="FMO-like"/>
    <property type="match status" value="1"/>
</dbReference>
<dbReference type="Proteomes" id="UP000537989">
    <property type="component" value="Unassembled WGS sequence"/>
</dbReference>
<comment type="similarity">
    <text evidence="1">Belongs to the FAD-binding monooxygenase family.</text>
</comment>
<dbReference type="Gene3D" id="3.50.50.60">
    <property type="entry name" value="FAD/NAD(P)-binding domain"/>
    <property type="match status" value="3"/>
</dbReference>
<feature type="region of interest" description="Disordered" evidence="5">
    <location>
        <begin position="15"/>
        <end position="37"/>
    </location>
</feature>